<dbReference type="Proteomes" id="UP001159428">
    <property type="component" value="Unassembled WGS sequence"/>
</dbReference>
<reference evidence="1 2" key="1">
    <citation type="submission" date="2022-05" db="EMBL/GenBank/DDBJ databases">
        <authorList>
            <consortium name="Genoscope - CEA"/>
            <person name="William W."/>
        </authorList>
    </citation>
    <scope>NUCLEOTIDE SEQUENCE [LARGE SCALE GENOMIC DNA]</scope>
</reference>
<organism evidence="1 2">
    <name type="scientific">Pocillopora meandrina</name>
    <dbReference type="NCBI Taxonomy" id="46732"/>
    <lineage>
        <taxon>Eukaryota</taxon>
        <taxon>Metazoa</taxon>
        <taxon>Cnidaria</taxon>
        <taxon>Anthozoa</taxon>
        <taxon>Hexacorallia</taxon>
        <taxon>Scleractinia</taxon>
        <taxon>Astrocoeniina</taxon>
        <taxon>Pocilloporidae</taxon>
        <taxon>Pocillopora</taxon>
    </lineage>
</organism>
<dbReference type="EMBL" id="CALNXJ010000117">
    <property type="protein sequence ID" value="CAH3165428.1"/>
    <property type="molecule type" value="Genomic_DNA"/>
</dbReference>
<comment type="caution">
    <text evidence="1">The sequence shown here is derived from an EMBL/GenBank/DDBJ whole genome shotgun (WGS) entry which is preliminary data.</text>
</comment>
<sequence length="130" mass="15104">MRSMYANEILKSTLKIFGESWKQNWVTYCNLKISWIIESFLFYPKICASQIKEIQQAGMYFRDALLPNISTISWPPKHVELCESAVKLPEELDAFLYTLLTGNTHIPAEYPDRLRALLILLARTSFTELL</sequence>
<dbReference type="AlphaFoldDB" id="A0AAU9Y4K5"/>
<proteinExistence type="predicted"/>
<gene>
    <name evidence="1" type="ORF">PMEA_00003490</name>
</gene>
<keyword evidence="2" id="KW-1185">Reference proteome</keyword>
<protein>
    <submittedName>
        <fullName evidence="1">Uncharacterized protein</fullName>
    </submittedName>
</protein>
<evidence type="ECO:0000313" key="2">
    <source>
        <dbReference type="Proteomes" id="UP001159428"/>
    </source>
</evidence>
<accession>A0AAU9Y4K5</accession>
<name>A0AAU9Y4K5_9CNID</name>
<evidence type="ECO:0000313" key="1">
    <source>
        <dbReference type="EMBL" id="CAH3165428.1"/>
    </source>
</evidence>